<reference evidence="2 3" key="1">
    <citation type="submission" date="2019-06" db="EMBL/GenBank/DDBJ databases">
        <title>Draft genome sequence of the filamentous fungus Phialemoniopsis curvata isolated from diesel fuel.</title>
        <authorList>
            <person name="Varaljay V.A."/>
            <person name="Lyon W.J."/>
            <person name="Crouch A.L."/>
            <person name="Drake C.E."/>
            <person name="Hollomon J.M."/>
            <person name="Nadeau L.J."/>
            <person name="Nunn H.S."/>
            <person name="Stevenson B.S."/>
            <person name="Bojanowski C.L."/>
            <person name="Crookes-Goodson W.J."/>
        </authorList>
    </citation>
    <scope>NUCLEOTIDE SEQUENCE [LARGE SCALE GENOMIC DNA]</scope>
    <source>
        <strain evidence="2 3">D216</strain>
    </source>
</reference>
<dbReference type="OrthoDB" id="4526039at2759"/>
<evidence type="ECO:0000256" key="1">
    <source>
        <dbReference type="SAM" id="SignalP"/>
    </source>
</evidence>
<dbReference type="InParanoid" id="A0A507AZ70"/>
<dbReference type="RefSeq" id="XP_030996993.1">
    <property type="nucleotide sequence ID" value="XM_031138983.1"/>
</dbReference>
<dbReference type="AlphaFoldDB" id="A0A507AZ70"/>
<dbReference type="GeneID" id="41972006"/>
<gene>
    <name evidence="2" type="ORF">E0L32_004559</name>
</gene>
<keyword evidence="1" id="KW-0732">Signal</keyword>
<dbReference type="Proteomes" id="UP000319257">
    <property type="component" value="Unassembled WGS sequence"/>
</dbReference>
<comment type="caution">
    <text evidence="2">The sequence shown here is derived from an EMBL/GenBank/DDBJ whole genome shotgun (WGS) entry which is preliminary data.</text>
</comment>
<evidence type="ECO:0000313" key="2">
    <source>
        <dbReference type="EMBL" id="TPX15282.1"/>
    </source>
</evidence>
<proteinExistence type="predicted"/>
<keyword evidence="3" id="KW-1185">Reference proteome</keyword>
<name>A0A507AZ70_9PEZI</name>
<evidence type="ECO:0000313" key="3">
    <source>
        <dbReference type="Proteomes" id="UP000319257"/>
    </source>
</evidence>
<dbReference type="STRING" id="1093900.A0A507AZ70"/>
<accession>A0A507AZ70</accession>
<dbReference type="EMBL" id="SKBQ01000022">
    <property type="protein sequence ID" value="TPX15282.1"/>
    <property type="molecule type" value="Genomic_DNA"/>
</dbReference>
<sequence length="329" mass="35820">MQFSRISSYLLLYAALSPSALARRGVAGEGSFGAGRDGPFVMTAKQFDEALKSPNATGKFDFPGVDISQRYTGTFKNLSGWAWDIAVAADVQMGGEYFTGTKISITAPGGAPRLNGSRNLTVHETWQACVLHWDLSKAYDDKLRSDDENCTHTLGSDCVRDIEFEVEKAYRSAEGCHCPDFGSIKSCKGKDVVTKNECLVESKHPVPRSLSTAANTLGLAYNNTEIEQWPDGKLDVVRYGGPTHAKGDIAAYNQNGSLGWPLLFVLGVKSKPWFDVVDRKAIKLSCVRARDATEGSVAPKAQSDKSSGYRNSLGTLVMIAMPLFWALWL</sequence>
<protein>
    <submittedName>
        <fullName evidence="2">Uncharacterized protein</fullName>
    </submittedName>
</protein>
<organism evidence="2 3">
    <name type="scientific">Thyridium curvatum</name>
    <dbReference type="NCBI Taxonomy" id="1093900"/>
    <lineage>
        <taxon>Eukaryota</taxon>
        <taxon>Fungi</taxon>
        <taxon>Dikarya</taxon>
        <taxon>Ascomycota</taxon>
        <taxon>Pezizomycotina</taxon>
        <taxon>Sordariomycetes</taxon>
        <taxon>Sordariomycetidae</taxon>
        <taxon>Thyridiales</taxon>
        <taxon>Thyridiaceae</taxon>
        <taxon>Thyridium</taxon>
    </lineage>
</organism>
<feature type="signal peptide" evidence="1">
    <location>
        <begin position="1"/>
        <end position="22"/>
    </location>
</feature>
<feature type="chain" id="PRO_5021487307" evidence="1">
    <location>
        <begin position="23"/>
        <end position="329"/>
    </location>
</feature>